<name>A0ABU3QCA6_9SPHN</name>
<dbReference type="EMBL" id="JAVUPU010000017">
    <property type="protein sequence ID" value="MDT9601042.1"/>
    <property type="molecule type" value="Genomic_DNA"/>
</dbReference>
<gene>
    <name evidence="1" type="ORF">RQX22_18975</name>
</gene>
<proteinExistence type="predicted"/>
<comment type="caution">
    <text evidence="1">The sequence shown here is derived from an EMBL/GenBank/DDBJ whole genome shotgun (WGS) entry which is preliminary data.</text>
</comment>
<sequence length="57" mass="6196">MRPEDDEVGVDRLGGIEDAGMDIVENDEGIRDNIIFAAQGWRGFLEDGQGFRALGGD</sequence>
<evidence type="ECO:0000313" key="2">
    <source>
        <dbReference type="Proteomes" id="UP001259572"/>
    </source>
</evidence>
<organism evidence="1 2">
    <name type="scientific">Sphingosinicella rhizophila</name>
    <dbReference type="NCBI Taxonomy" id="3050082"/>
    <lineage>
        <taxon>Bacteria</taxon>
        <taxon>Pseudomonadati</taxon>
        <taxon>Pseudomonadota</taxon>
        <taxon>Alphaproteobacteria</taxon>
        <taxon>Sphingomonadales</taxon>
        <taxon>Sphingosinicellaceae</taxon>
        <taxon>Sphingosinicella</taxon>
    </lineage>
</organism>
<keyword evidence="2" id="KW-1185">Reference proteome</keyword>
<reference evidence="1 2" key="1">
    <citation type="submission" date="2023-05" db="EMBL/GenBank/DDBJ databases">
        <authorList>
            <person name="Guo Y."/>
        </authorList>
    </citation>
    <scope>NUCLEOTIDE SEQUENCE [LARGE SCALE GENOMIC DNA]</scope>
    <source>
        <strain evidence="1 2">GR2756</strain>
    </source>
</reference>
<dbReference type="Proteomes" id="UP001259572">
    <property type="component" value="Unassembled WGS sequence"/>
</dbReference>
<accession>A0ABU3QCA6</accession>
<protein>
    <submittedName>
        <fullName evidence="1">Uncharacterized protein</fullName>
    </submittedName>
</protein>
<evidence type="ECO:0000313" key="1">
    <source>
        <dbReference type="EMBL" id="MDT9601042.1"/>
    </source>
</evidence>